<feature type="transmembrane region" description="Helical" evidence="7">
    <location>
        <begin position="53"/>
        <end position="71"/>
    </location>
</feature>
<evidence type="ECO:0000256" key="2">
    <source>
        <dbReference type="ARBA" id="ARBA00007400"/>
    </source>
</evidence>
<keyword evidence="10" id="KW-1185">Reference proteome</keyword>
<feature type="transmembrane region" description="Helical" evidence="7">
    <location>
        <begin position="162"/>
        <end position="184"/>
    </location>
</feature>
<keyword evidence="4 7" id="KW-0812">Transmembrane</keyword>
<dbReference type="AlphaFoldDB" id="A0A379MRT2"/>
<evidence type="ECO:0000313" key="9">
    <source>
        <dbReference type="EMBL" id="SUE34361.1"/>
    </source>
</evidence>
<feature type="transmembrane region" description="Helical" evidence="7">
    <location>
        <begin position="232"/>
        <end position="255"/>
    </location>
</feature>
<comment type="subcellular location">
    <subcellularLocation>
        <location evidence="1">Cell membrane</location>
        <topology evidence="1">Multi-pass membrane protein</topology>
    </subcellularLocation>
</comment>
<keyword evidence="6 7" id="KW-0472">Membrane</keyword>
<feature type="transmembrane region" description="Helical" evidence="7">
    <location>
        <begin position="204"/>
        <end position="220"/>
    </location>
</feature>
<dbReference type="GO" id="GO:0009246">
    <property type="term" value="P:enterobacterial common antigen biosynthetic process"/>
    <property type="evidence" value="ECO:0007669"/>
    <property type="project" value="TreeGrafter"/>
</dbReference>
<proteinExistence type="inferred from homology"/>
<dbReference type="OrthoDB" id="9810469at2"/>
<feature type="domain" description="Acyltransferase 3" evidence="8">
    <location>
        <begin position="10"/>
        <end position="354"/>
    </location>
</feature>
<feature type="transmembrane region" description="Helical" evidence="7">
    <location>
        <begin position="304"/>
        <end position="323"/>
    </location>
</feature>
<keyword evidence="3" id="KW-1003">Cell membrane</keyword>
<organism evidence="9 10">
    <name type="scientific">Rikenella microfusus</name>
    <dbReference type="NCBI Taxonomy" id="28139"/>
    <lineage>
        <taxon>Bacteria</taxon>
        <taxon>Pseudomonadati</taxon>
        <taxon>Bacteroidota</taxon>
        <taxon>Bacteroidia</taxon>
        <taxon>Bacteroidales</taxon>
        <taxon>Rikenellaceae</taxon>
        <taxon>Rikenella</taxon>
    </lineage>
</organism>
<protein>
    <submittedName>
        <fullName evidence="9">Uncharacterized protein conserved in bacteria</fullName>
    </submittedName>
</protein>
<feature type="transmembrane region" description="Helical" evidence="7">
    <location>
        <begin position="267"/>
        <end position="284"/>
    </location>
</feature>
<evidence type="ECO:0000256" key="7">
    <source>
        <dbReference type="SAM" id="Phobius"/>
    </source>
</evidence>
<dbReference type="Proteomes" id="UP000255233">
    <property type="component" value="Unassembled WGS sequence"/>
</dbReference>
<feature type="transmembrane region" description="Helical" evidence="7">
    <location>
        <begin position="335"/>
        <end position="356"/>
    </location>
</feature>
<evidence type="ECO:0000313" key="10">
    <source>
        <dbReference type="Proteomes" id="UP000255233"/>
    </source>
</evidence>
<keyword evidence="5 7" id="KW-1133">Transmembrane helix</keyword>
<comment type="similarity">
    <text evidence="2">Belongs to the acyltransferase 3 family.</text>
</comment>
<evidence type="ECO:0000259" key="8">
    <source>
        <dbReference type="Pfam" id="PF01757"/>
    </source>
</evidence>
<feature type="transmembrane region" description="Helical" evidence="7">
    <location>
        <begin position="12"/>
        <end position="33"/>
    </location>
</feature>
<evidence type="ECO:0000256" key="5">
    <source>
        <dbReference type="ARBA" id="ARBA00022989"/>
    </source>
</evidence>
<dbReference type="STRING" id="880526.GCA_000427365_02235"/>
<sequence length="367" mass="41782">MTQTSSRRIPWLDVLRIVACAMVVLAHCCDPFVARFDADRTEFLSGAGWGSLMRASVPLFVMISGVLLLPVRLETGAFYRRRLGRILWPLVLWSLVTPLLYLAYGHAEAANTTYNIATFVLNFNYTTTPLWYLYMLVGLYLILPVVSPWIAQASRRELKRFLCIWGFTLFIPYLRVIAPLLGYAGNYGHTGLFGECAWNPFGTFYYFSGFLGYIVLAFYLNKFPPQSSRSLILTRSALLFALGYALTFGGFVLTQKFYPTDYNYLEIPWFFTGFNVFLMAYGLFTALQTIRIANDRTAARLSRFAALTFGIYLCHFFIVQLGYDFVYNHIPLPAYLRIPVIAVLAFAASAGVVWLLQKLPFRKYVVG</sequence>
<evidence type="ECO:0000256" key="3">
    <source>
        <dbReference type="ARBA" id="ARBA00022475"/>
    </source>
</evidence>
<evidence type="ECO:0000256" key="1">
    <source>
        <dbReference type="ARBA" id="ARBA00004651"/>
    </source>
</evidence>
<reference evidence="9 10" key="1">
    <citation type="submission" date="2018-06" db="EMBL/GenBank/DDBJ databases">
        <authorList>
            <consortium name="Pathogen Informatics"/>
            <person name="Doyle S."/>
        </authorList>
    </citation>
    <scope>NUCLEOTIDE SEQUENCE [LARGE SCALE GENOMIC DNA]</scope>
    <source>
        <strain evidence="9 10">NCTC11190</strain>
    </source>
</reference>
<dbReference type="PANTHER" id="PTHR40074:SF2">
    <property type="entry name" value="O-ACETYLTRANSFERASE WECH"/>
    <property type="match status" value="1"/>
</dbReference>
<dbReference type="PANTHER" id="PTHR40074">
    <property type="entry name" value="O-ACETYLTRANSFERASE WECH"/>
    <property type="match status" value="1"/>
</dbReference>
<dbReference type="Pfam" id="PF01757">
    <property type="entry name" value="Acyl_transf_3"/>
    <property type="match status" value="1"/>
</dbReference>
<dbReference type="EMBL" id="UGVL01000001">
    <property type="protein sequence ID" value="SUE34361.1"/>
    <property type="molecule type" value="Genomic_DNA"/>
</dbReference>
<name>A0A379MRT2_9BACT</name>
<feature type="transmembrane region" description="Helical" evidence="7">
    <location>
        <begin position="131"/>
        <end position="150"/>
    </location>
</feature>
<accession>A0A379MRT2</accession>
<gene>
    <name evidence="9" type="ORF">NCTC11190_01584</name>
</gene>
<dbReference type="GO" id="GO:0016413">
    <property type="term" value="F:O-acetyltransferase activity"/>
    <property type="evidence" value="ECO:0007669"/>
    <property type="project" value="TreeGrafter"/>
</dbReference>
<feature type="transmembrane region" description="Helical" evidence="7">
    <location>
        <begin position="83"/>
        <end position="104"/>
    </location>
</feature>
<evidence type="ECO:0000256" key="6">
    <source>
        <dbReference type="ARBA" id="ARBA00023136"/>
    </source>
</evidence>
<evidence type="ECO:0000256" key="4">
    <source>
        <dbReference type="ARBA" id="ARBA00022692"/>
    </source>
</evidence>
<dbReference type="InterPro" id="IPR002656">
    <property type="entry name" value="Acyl_transf_3_dom"/>
</dbReference>
<dbReference type="GO" id="GO:0005886">
    <property type="term" value="C:plasma membrane"/>
    <property type="evidence" value="ECO:0007669"/>
    <property type="project" value="UniProtKB-SubCell"/>
</dbReference>